<dbReference type="EMBL" id="JBHUHZ010000002">
    <property type="protein sequence ID" value="MFD2163464.1"/>
    <property type="molecule type" value="Genomic_DNA"/>
</dbReference>
<reference evidence="2" key="1">
    <citation type="journal article" date="2019" name="Int. J. Syst. Evol. Microbiol.">
        <title>The Global Catalogue of Microorganisms (GCM) 10K type strain sequencing project: providing services to taxonomists for standard genome sequencing and annotation.</title>
        <authorList>
            <consortium name="The Broad Institute Genomics Platform"/>
            <consortium name="The Broad Institute Genome Sequencing Center for Infectious Disease"/>
            <person name="Wu L."/>
            <person name="Ma J."/>
        </authorList>
    </citation>
    <scope>NUCLEOTIDE SEQUENCE [LARGE SCALE GENOMIC DNA]</scope>
    <source>
        <strain evidence="2">KCTC 42217</strain>
    </source>
</reference>
<sequence length="234" mass="26016">MKLQVLHEISMKCIIHLIFSLYLTVCGLSAFGQVSYSPAVISSYDSVFNRLDPRLQKMVNNPENKMRGVVLLTGFKLDTLNKQDFTGGVRRDTLLSGYVPEKVLVPDLMVGRAKASGDSLTISVSPWFMMGDEIKHKITNNHASSTYTAWEKEGRVFAVNQSMPDAKALQLNATASLVLNDKHFAPGKTIYGSGILLTDDFSQINAPDFKGNTIRLRMKYSYVFKLIALKDDGL</sequence>
<evidence type="ECO:0000313" key="1">
    <source>
        <dbReference type="EMBL" id="MFD2163464.1"/>
    </source>
</evidence>
<accession>A0ABW4ZPE8</accession>
<evidence type="ECO:0000313" key="2">
    <source>
        <dbReference type="Proteomes" id="UP001597387"/>
    </source>
</evidence>
<gene>
    <name evidence="1" type="ORF">ACFSJU_13735</name>
</gene>
<proteinExistence type="predicted"/>
<protein>
    <submittedName>
        <fullName evidence="1">Uncharacterized protein</fullName>
    </submittedName>
</protein>
<comment type="caution">
    <text evidence="1">The sequence shown here is derived from an EMBL/GenBank/DDBJ whole genome shotgun (WGS) entry which is preliminary data.</text>
</comment>
<dbReference type="RefSeq" id="WP_255900825.1">
    <property type="nucleotide sequence ID" value="NZ_JAFMZO010000002.1"/>
</dbReference>
<name>A0ABW4ZPE8_9SPHI</name>
<organism evidence="1 2">
    <name type="scientific">Paradesertivirga mongoliensis</name>
    <dbReference type="NCBI Taxonomy" id="2100740"/>
    <lineage>
        <taxon>Bacteria</taxon>
        <taxon>Pseudomonadati</taxon>
        <taxon>Bacteroidota</taxon>
        <taxon>Sphingobacteriia</taxon>
        <taxon>Sphingobacteriales</taxon>
        <taxon>Sphingobacteriaceae</taxon>
        <taxon>Paradesertivirga</taxon>
    </lineage>
</organism>
<dbReference type="Proteomes" id="UP001597387">
    <property type="component" value="Unassembled WGS sequence"/>
</dbReference>
<keyword evidence="2" id="KW-1185">Reference proteome</keyword>